<proteinExistence type="predicted"/>
<evidence type="ECO:0000313" key="3">
    <source>
        <dbReference type="Proteomes" id="UP001295794"/>
    </source>
</evidence>
<dbReference type="EMBL" id="CAVNYO010000478">
    <property type="protein sequence ID" value="CAK5284256.1"/>
    <property type="molecule type" value="Genomic_DNA"/>
</dbReference>
<dbReference type="AlphaFoldDB" id="A0AAD2HXY0"/>
<evidence type="ECO:0000256" key="1">
    <source>
        <dbReference type="SAM" id="MobiDB-lite"/>
    </source>
</evidence>
<name>A0AAD2HXY0_9AGAR</name>
<feature type="compositionally biased region" description="Polar residues" evidence="1">
    <location>
        <begin position="29"/>
        <end position="43"/>
    </location>
</feature>
<evidence type="ECO:0000313" key="2">
    <source>
        <dbReference type="EMBL" id="CAK5284256.1"/>
    </source>
</evidence>
<feature type="region of interest" description="Disordered" evidence="1">
    <location>
        <begin position="349"/>
        <end position="406"/>
    </location>
</feature>
<protein>
    <submittedName>
        <fullName evidence="2">Uncharacterized protein</fullName>
    </submittedName>
</protein>
<comment type="caution">
    <text evidence="2">The sequence shown here is derived from an EMBL/GenBank/DDBJ whole genome shotgun (WGS) entry which is preliminary data.</text>
</comment>
<feature type="compositionally biased region" description="Acidic residues" evidence="1">
    <location>
        <begin position="365"/>
        <end position="377"/>
    </location>
</feature>
<organism evidence="2 3">
    <name type="scientific">Mycena citricolor</name>
    <dbReference type="NCBI Taxonomy" id="2018698"/>
    <lineage>
        <taxon>Eukaryota</taxon>
        <taxon>Fungi</taxon>
        <taxon>Dikarya</taxon>
        <taxon>Basidiomycota</taxon>
        <taxon>Agaricomycotina</taxon>
        <taxon>Agaricomycetes</taxon>
        <taxon>Agaricomycetidae</taxon>
        <taxon>Agaricales</taxon>
        <taxon>Marasmiineae</taxon>
        <taxon>Mycenaceae</taxon>
        <taxon>Mycena</taxon>
    </lineage>
</organism>
<feature type="compositionally biased region" description="Basic residues" evidence="1">
    <location>
        <begin position="350"/>
        <end position="361"/>
    </location>
</feature>
<feature type="compositionally biased region" description="Low complexity" evidence="1">
    <location>
        <begin position="13"/>
        <end position="27"/>
    </location>
</feature>
<accession>A0AAD2HXY0</accession>
<feature type="region of interest" description="Disordered" evidence="1">
    <location>
        <begin position="1"/>
        <end position="64"/>
    </location>
</feature>
<reference evidence="2" key="1">
    <citation type="submission" date="2023-11" db="EMBL/GenBank/DDBJ databases">
        <authorList>
            <person name="De Vega J J."/>
            <person name="De Vega J J."/>
        </authorList>
    </citation>
    <scope>NUCLEOTIDE SEQUENCE</scope>
</reference>
<gene>
    <name evidence="2" type="ORF">MYCIT1_LOCUS37369</name>
</gene>
<dbReference type="Proteomes" id="UP001295794">
    <property type="component" value="Unassembled WGS sequence"/>
</dbReference>
<keyword evidence="3" id="KW-1185">Reference proteome</keyword>
<sequence>MAEESLIQRAARRAAAQAASLQSSRASTPAANPSSPIRGSTPLSLFERRDNTPDFPPLSQPRFPGSVRTFGERFARDSNLSVEGEALIHSSTPFSLSERQDNTPEFPPLGQPRFAGSVRTFGERLAKDGNLSVEGEAEFRRYYETLNKDERDTFGAFLVVQTKDLLRKLTDNVASSPKDVEYSPADSLVKISRKYVWAILCLPNLAYYTGTIEAAVIVSDSLKTRNKDKKNIAFVCAQILDHVDSSVNPNRAFYMRVAYMACITHIILRYHLKKGHPVKAYWDKVDEEMEQLRNAGPTHLILGLEEVYNDDIATYGNPADTDYTIGESALPKDSPKWLSALSAQAAKVQRFSRKQGKKRSRQQRDEDEDEDEVIVEDDLPRPSPSLRAVSRSGSLAPVGADAELAN</sequence>